<feature type="region of interest" description="Disordered" evidence="1">
    <location>
        <begin position="95"/>
        <end position="179"/>
    </location>
</feature>
<dbReference type="SUPFAM" id="SSF50923">
    <property type="entry name" value="Hemopexin-like domain"/>
    <property type="match status" value="1"/>
</dbReference>
<feature type="region of interest" description="Disordered" evidence="1">
    <location>
        <begin position="194"/>
        <end position="217"/>
    </location>
</feature>
<evidence type="ECO:0000313" key="2">
    <source>
        <dbReference type="EMBL" id="KAK2102998.1"/>
    </source>
</evidence>
<dbReference type="Proteomes" id="UP001266305">
    <property type="component" value="Unassembled WGS sequence"/>
</dbReference>
<name>A0ABQ9V2R5_SAGOE</name>
<gene>
    <name evidence="2" type="ORF">P7K49_020665</name>
</gene>
<dbReference type="InterPro" id="IPR036375">
    <property type="entry name" value="Hemopexin-like_dom_sf"/>
</dbReference>
<evidence type="ECO:0000256" key="1">
    <source>
        <dbReference type="SAM" id="MobiDB-lite"/>
    </source>
</evidence>
<protein>
    <submittedName>
        <fullName evidence="2">Uncharacterized protein</fullName>
    </submittedName>
</protein>
<comment type="caution">
    <text evidence="2">The sequence shown here is derived from an EMBL/GenBank/DDBJ whole genome shotgun (WGS) entry which is preliminary data.</text>
</comment>
<accession>A0ABQ9V2R5</accession>
<feature type="compositionally biased region" description="Low complexity" evidence="1">
    <location>
        <begin position="152"/>
        <end position="161"/>
    </location>
</feature>
<organism evidence="2 3">
    <name type="scientific">Saguinus oedipus</name>
    <name type="common">Cotton-top tamarin</name>
    <name type="synonym">Oedipomidas oedipus</name>
    <dbReference type="NCBI Taxonomy" id="9490"/>
    <lineage>
        <taxon>Eukaryota</taxon>
        <taxon>Metazoa</taxon>
        <taxon>Chordata</taxon>
        <taxon>Craniata</taxon>
        <taxon>Vertebrata</taxon>
        <taxon>Euteleostomi</taxon>
        <taxon>Mammalia</taxon>
        <taxon>Eutheria</taxon>
        <taxon>Euarchontoglires</taxon>
        <taxon>Primates</taxon>
        <taxon>Haplorrhini</taxon>
        <taxon>Platyrrhini</taxon>
        <taxon>Cebidae</taxon>
        <taxon>Callitrichinae</taxon>
        <taxon>Saguinus</taxon>
    </lineage>
</organism>
<sequence length="217" mass="22952">MHRFWRGLPLHLDSVDAVYERTSDHKIVFFKGGRASPSHCGPPGPPPASLTGSSLHPAVWKPHVCPEAGPAPSLFACALSRCTCTLSCGSRCRHLEGERGKPCRRPRRAQSSPKSGGRDFCAVQGGQKGRAMGRSLYGDAEQAETRNGVQVRGAAARGRSSPAEHITDGPGGGWGRSVRGRGCCSQAPLRRASLCPPFQERPRGGAVGSIPRASKAP</sequence>
<proteinExistence type="predicted"/>
<dbReference type="EMBL" id="JASSZA010000009">
    <property type="protein sequence ID" value="KAK2102998.1"/>
    <property type="molecule type" value="Genomic_DNA"/>
</dbReference>
<reference evidence="2 3" key="1">
    <citation type="submission" date="2023-05" db="EMBL/GenBank/DDBJ databases">
        <title>B98-5 Cell Line De Novo Hybrid Assembly: An Optical Mapping Approach.</title>
        <authorList>
            <person name="Kananen K."/>
            <person name="Auerbach J.A."/>
            <person name="Kautto E."/>
            <person name="Blachly J.S."/>
        </authorList>
    </citation>
    <scope>NUCLEOTIDE SEQUENCE [LARGE SCALE GENOMIC DNA]</scope>
    <source>
        <strain evidence="2">B95-8</strain>
        <tissue evidence="2">Cell line</tissue>
    </source>
</reference>
<keyword evidence="3" id="KW-1185">Reference proteome</keyword>
<evidence type="ECO:0000313" key="3">
    <source>
        <dbReference type="Proteomes" id="UP001266305"/>
    </source>
</evidence>